<sequence>MAAANFDLVVASRWLRSIGCPGLSVGGGSPPRAERAARREAERGAAAAADVERGVAAALSRGWLESLQVSAADLHASSRCCGVIPASLPHQMTRGDMGGSEKPEKKTRAQDHDATSAVQQLRGIVDDTTAELMQTLDEMQQSVVMFGKAVGARSGCGQGKGTHRLDRLAELEGALAAERAARLDAAEAHVARLSEALGAERAARAEAERRAAIAAGVQREMVEAELLLARLEKMLQSEQAARLEAEQKVAAAARVEDGLAQAQATLATLDAALRAERAARLEAERRASAAGAE</sequence>
<feature type="non-terminal residue" evidence="3">
    <location>
        <position position="293"/>
    </location>
</feature>
<keyword evidence="1" id="KW-0175">Coiled coil</keyword>
<accession>A0ABN9PSD8</accession>
<name>A0ABN9PSD8_9DINO</name>
<dbReference type="EMBL" id="CAUYUJ010001433">
    <property type="protein sequence ID" value="CAK0795912.1"/>
    <property type="molecule type" value="Genomic_DNA"/>
</dbReference>
<feature type="coiled-coil region" evidence="1">
    <location>
        <begin position="190"/>
        <end position="279"/>
    </location>
</feature>
<protein>
    <submittedName>
        <fullName evidence="3">Uncharacterized protein</fullName>
    </submittedName>
</protein>
<evidence type="ECO:0000256" key="2">
    <source>
        <dbReference type="SAM" id="MobiDB-lite"/>
    </source>
</evidence>
<evidence type="ECO:0000256" key="1">
    <source>
        <dbReference type="SAM" id="Coils"/>
    </source>
</evidence>
<organism evidence="3 4">
    <name type="scientific">Prorocentrum cordatum</name>
    <dbReference type="NCBI Taxonomy" id="2364126"/>
    <lineage>
        <taxon>Eukaryota</taxon>
        <taxon>Sar</taxon>
        <taxon>Alveolata</taxon>
        <taxon>Dinophyceae</taxon>
        <taxon>Prorocentrales</taxon>
        <taxon>Prorocentraceae</taxon>
        <taxon>Prorocentrum</taxon>
    </lineage>
</organism>
<dbReference type="Proteomes" id="UP001189429">
    <property type="component" value="Unassembled WGS sequence"/>
</dbReference>
<feature type="region of interest" description="Disordered" evidence="2">
    <location>
        <begin position="91"/>
        <end position="117"/>
    </location>
</feature>
<evidence type="ECO:0000313" key="4">
    <source>
        <dbReference type="Proteomes" id="UP001189429"/>
    </source>
</evidence>
<comment type="caution">
    <text evidence="3">The sequence shown here is derived from an EMBL/GenBank/DDBJ whole genome shotgun (WGS) entry which is preliminary data.</text>
</comment>
<reference evidence="3" key="1">
    <citation type="submission" date="2023-10" db="EMBL/GenBank/DDBJ databases">
        <authorList>
            <person name="Chen Y."/>
            <person name="Shah S."/>
            <person name="Dougan E. K."/>
            <person name="Thang M."/>
            <person name="Chan C."/>
        </authorList>
    </citation>
    <scope>NUCLEOTIDE SEQUENCE [LARGE SCALE GENOMIC DNA]</scope>
</reference>
<evidence type="ECO:0000313" key="3">
    <source>
        <dbReference type="EMBL" id="CAK0795912.1"/>
    </source>
</evidence>
<gene>
    <name evidence="3" type="ORF">PCOR1329_LOCUS5433</name>
</gene>
<feature type="compositionally biased region" description="Basic and acidic residues" evidence="2">
    <location>
        <begin position="99"/>
        <end position="114"/>
    </location>
</feature>
<keyword evidence="4" id="KW-1185">Reference proteome</keyword>
<proteinExistence type="predicted"/>